<evidence type="ECO:0000313" key="10">
    <source>
        <dbReference type="Proteomes" id="UP000809789"/>
    </source>
</evidence>
<evidence type="ECO:0000256" key="5">
    <source>
        <dbReference type="ARBA" id="ARBA00038359"/>
    </source>
</evidence>
<feature type="transmembrane region" description="Helical" evidence="7">
    <location>
        <begin position="49"/>
        <end position="71"/>
    </location>
</feature>
<dbReference type="InterPro" id="IPR049326">
    <property type="entry name" value="Rhodopsin_dom_fungi"/>
</dbReference>
<protein>
    <recommendedName>
        <fullName evidence="8">Rhodopsin domain-containing protein</fullName>
    </recommendedName>
</protein>
<keyword evidence="2 7" id="KW-0812">Transmembrane</keyword>
<proteinExistence type="inferred from homology"/>
<comment type="subcellular location">
    <subcellularLocation>
        <location evidence="1">Membrane</location>
        <topology evidence="1">Multi-pass membrane protein</topology>
    </subcellularLocation>
</comment>
<organism evidence="9 10">
    <name type="scientific">Elsinoe batatas</name>
    <dbReference type="NCBI Taxonomy" id="2601811"/>
    <lineage>
        <taxon>Eukaryota</taxon>
        <taxon>Fungi</taxon>
        <taxon>Dikarya</taxon>
        <taxon>Ascomycota</taxon>
        <taxon>Pezizomycotina</taxon>
        <taxon>Dothideomycetes</taxon>
        <taxon>Dothideomycetidae</taxon>
        <taxon>Myriangiales</taxon>
        <taxon>Elsinoaceae</taxon>
        <taxon>Elsinoe</taxon>
    </lineage>
</organism>
<comment type="caution">
    <text evidence="9">The sequence shown here is derived from an EMBL/GenBank/DDBJ whole genome shotgun (WGS) entry which is preliminary data.</text>
</comment>
<feature type="transmembrane region" description="Helical" evidence="7">
    <location>
        <begin position="91"/>
        <end position="114"/>
    </location>
</feature>
<evidence type="ECO:0000256" key="4">
    <source>
        <dbReference type="ARBA" id="ARBA00023136"/>
    </source>
</evidence>
<keyword evidence="4 7" id="KW-0472">Membrane</keyword>
<reference evidence="9" key="1">
    <citation type="submission" date="2021-07" db="EMBL/GenBank/DDBJ databases">
        <title>Elsinoe batatas strain:CRI-CJ2 Genome sequencing and assembly.</title>
        <authorList>
            <person name="Huang L."/>
        </authorList>
    </citation>
    <scope>NUCLEOTIDE SEQUENCE</scope>
    <source>
        <strain evidence="9">CRI-CJ2</strain>
    </source>
</reference>
<accession>A0A8K0PEG2</accession>
<feature type="domain" description="Rhodopsin" evidence="8">
    <location>
        <begin position="33"/>
        <end position="272"/>
    </location>
</feature>
<feature type="compositionally biased region" description="Polar residues" evidence="6">
    <location>
        <begin position="385"/>
        <end position="395"/>
    </location>
</feature>
<comment type="similarity">
    <text evidence="5">Belongs to the SAT4 family.</text>
</comment>
<dbReference type="Proteomes" id="UP000809789">
    <property type="component" value="Unassembled WGS sequence"/>
</dbReference>
<feature type="transmembrane region" description="Helical" evidence="7">
    <location>
        <begin position="246"/>
        <end position="267"/>
    </location>
</feature>
<evidence type="ECO:0000256" key="1">
    <source>
        <dbReference type="ARBA" id="ARBA00004141"/>
    </source>
</evidence>
<keyword evidence="10" id="KW-1185">Reference proteome</keyword>
<gene>
    <name evidence="9" type="ORF">KVT40_007298</name>
</gene>
<dbReference type="AlphaFoldDB" id="A0A8K0PEG2"/>
<evidence type="ECO:0000256" key="3">
    <source>
        <dbReference type="ARBA" id="ARBA00022989"/>
    </source>
</evidence>
<evidence type="ECO:0000259" key="8">
    <source>
        <dbReference type="Pfam" id="PF20684"/>
    </source>
</evidence>
<feature type="region of interest" description="Disordered" evidence="6">
    <location>
        <begin position="373"/>
        <end position="395"/>
    </location>
</feature>
<evidence type="ECO:0000256" key="7">
    <source>
        <dbReference type="SAM" id="Phobius"/>
    </source>
</evidence>
<dbReference type="Pfam" id="PF20684">
    <property type="entry name" value="Fung_rhodopsin"/>
    <property type="match status" value="1"/>
</dbReference>
<dbReference type="PANTHER" id="PTHR33048:SF96">
    <property type="entry name" value="INTEGRAL MEMBRANE PROTEIN"/>
    <property type="match status" value="1"/>
</dbReference>
<dbReference type="OrthoDB" id="4682787at2759"/>
<evidence type="ECO:0000256" key="6">
    <source>
        <dbReference type="SAM" id="MobiDB-lite"/>
    </source>
</evidence>
<feature type="transmembrane region" description="Helical" evidence="7">
    <location>
        <begin position="13"/>
        <end position="37"/>
    </location>
</feature>
<dbReference type="InterPro" id="IPR052337">
    <property type="entry name" value="SAT4-like"/>
</dbReference>
<feature type="transmembrane region" description="Helical" evidence="7">
    <location>
        <begin position="126"/>
        <end position="153"/>
    </location>
</feature>
<evidence type="ECO:0000313" key="9">
    <source>
        <dbReference type="EMBL" id="KAG8625547.1"/>
    </source>
</evidence>
<name>A0A8K0PEG2_9PEZI</name>
<keyword evidence="3 7" id="KW-1133">Transmembrane helix</keyword>
<sequence length="395" mass="43638">MDKQTLKKHIDELAGFVGVLCIILPVATIAIGLRIWIRLRFASRLGADDCILMLSHFVNLACTGFWLYVHVRQKYYQPRSTELFDALSTPFVISVGTYVLSSVLVKITIGLFFLRIAQQKWQKYVVLGPTILYTFFLIISLTIVLLRCGVPIIPVVLLVSDQCPISPRLEQILGLNIASLNALCDWVFAAVPTHLLLTSQRLSRDAKFSSCFIIGLAVAGSIVSIVRLPYFADSRFGPMLFETNHMIIFLSVLETAVGAIAISLVTLKPLLQMRRKCRSHVSYVSANAVLAEGHRPLGSADWMYSACVAKTQSSKVFELKGVRGLGVLPDVSMTETNASRDDEVELPAIPAASYRQSFTMIRVPNRIMPPIDEVLRDGGRRGSGSYPSVSDGTTR</sequence>
<dbReference type="GO" id="GO:0016020">
    <property type="term" value="C:membrane"/>
    <property type="evidence" value="ECO:0007669"/>
    <property type="project" value="UniProtKB-SubCell"/>
</dbReference>
<evidence type="ECO:0000256" key="2">
    <source>
        <dbReference type="ARBA" id="ARBA00022692"/>
    </source>
</evidence>
<feature type="transmembrane region" description="Helical" evidence="7">
    <location>
        <begin position="208"/>
        <end position="226"/>
    </location>
</feature>
<dbReference type="PANTHER" id="PTHR33048">
    <property type="entry name" value="PTH11-LIKE INTEGRAL MEMBRANE PROTEIN (AFU_ORTHOLOGUE AFUA_5G11245)"/>
    <property type="match status" value="1"/>
</dbReference>
<dbReference type="EMBL" id="JAESVG020000008">
    <property type="protein sequence ID" value="KAG8625547.1"/>
    <property type="molecule type" value="Genomic_DNA"/>
</dbReference>